<dbReference type="Proteomes" id="UP000283700">
    <property type="component" value="Unassembled WGS sequence"/>
</dbReference>
<dbReference type="AlphaFoldDB" id="A0A415UDL7"/>
<evidence type="ECO:0000313" key="2">
    <source>
        <dbReference type="Proteomes" id="UP000283700"/>
    </source>
</evidence>
<dbReference type="RefSeq" id="WP_118485699.1">
    <property type="nucleotide sequence ID" value="NZ_JAFIQQ010000139.1"/>
</dbReference>
<organism evidence="1 2">
    <name type="scientific">Anaerobutyricum hallii</name>
    <dbReference type="NCBI Taxonomy" id="39488"/>
    <lineage>
        <taxon>Bacteria</taxon>
        <taxon>Bacillati</taxon>
        <taxon>Bacillota</taxon>
        <taxon>Clostridia</taxon>
        <taxon>Lachnospirales</taxon>
        <taxon>Lachnospiraceae</taxon>
        <taxon>Anaerobutyricum</taxon>
    </lineage>
</organism>
<proteinExistence type="predicted"/>
<comment type="caution">
    <text evidence="1">The sequence shown here is derived from an EMBL/GenBank/DDBJ whole genome shotgun (WGS) entry which is preliminary data.</text>
</comment>
<name>A0A415UDL7_9FIRM</name>
<protein>
    <submittedName>
        <fullName evidence="1">Uncharacterized protein</fullName>
    </submittedName>
</protein>
<reference evidence="1 2" key="1">
    <citation type="submission" date="2018-08" db="EMBL/GenBank/DDBJ databases">
        <title>A genome reference for cultivated species of the human gut microbiota.</title>
        <authorList>
            <person name="Zou Y."/>
            <person name="Xue W."/>
            <person name="Luo G."/>
        </authorList>
    </citation>
    <scope>NUCLEOTIDE SEQUENCE [LARGE SCALE GENOMIC DNA]</scope>
    <source>
        <strain evidence="1 2">AF31-17AC</strain>
    </source>
</reference>
<accession>A0A415UDL7</accession>
<dbReference type="EMBL" id="QRQO01000006">
    <property type="protein sequence ID" value="RHN16218.1"/>
    <property type="molecule type" value="Genomic_DNA"/>
</dbReference>
<sequence length="267" mass="31931">MKIRFMRTDNDIFGEDEIIHPIIQISRNNDVYISILTELLFKFNTYTEKICFNVEKTLKLFQYRVEEDDIEEYAKFSKLVYNFYYTVVDDDFGREIEKNNVDFYIQNKLRFADKRLHLYRGRLFEVLISSLVKPRFVNEYFETGCKIFINNSHVFVRYGEGMASHKETFDIAGWIENSEYGEFYECKINPERFTEANYRLLEELEKRLLECNISNCIIAFVSADSTNKILQIKRDIEEKNKNISSEFRIIGRDSISEIPRYEIPEIA</sequence>
<evidence type="ECO:0000313" key="1">
    <source>
        <dbReference type="EMBL" id="RHN16218.1"/>
    </source>
</evidence>
<gene>
    <name evidence="1" type="ORF">DWZ29_03675</name>
</gene>